<accession>A0AAE1LPT2</accession>
<name>A0AAE1LPT2_9NEOP</name>
<reference evidence="1" key="2">
    <citation type="journal article" date="2023" name="BMC Genomics">
        <title>Pest status, molecular evolution, and epigenetic factors derived from the genome assembly of Frankliniella fusca, a thysanopteran phytovirus vector.</title>
        <authorList>
            <person name="Catto M.A."/>
            <person name="Labadie P.E."/>
            <person name="Jacobson A.L."/>
            <person name="Kennedy G.G."/>
            <person name="Srinivasan R."/>
            <person name="Hunt B.G."/>
        </authorList>
    </citation>
    <scope>NUCLEOTIDE SEQUENCE</scope>
    <source>
        <strain evidence="1">PL_HMW_Pooled</strain>
    </source>
</reference>
<reference evidence="1" key="1">
    <citation type="submission" date="2021-07" db="EMBL/GenBank/DDBJ databases">
        <authorList>
            <person name="Catto M.A."/>
            <person name="Jacobson A."/>
            <person name="Kennedy G."/>
            <person name="Labadie P."/>
            <person name="Hunt B.G."/>
            <person name="Srinivasan R."/>
        </authorList>
    </citation>
    <scope>NUCLEOTIDE SEQUENCE</scope>
    <source>
        <strain evidence="1">PL_HMW_Pooled</strain>
        <tissue evidence="1">Head</tissue>
    </source>
</reference>
<dbReference type="EMBL" id="JAHWGI010001285">
    <property type="protein sequence ID" value="KAK3927260.1"/>
    <property type="molecule type" value="Genomic_DNA"/>
</dbReference>
<proteinExistence type="predicted"/>
<evidence type="ECO:0000313" key="2">
    <source>
        <dbReference type="Proteomes" id="UP001219518"/>
    </source>
</evidence>
<gene>
    <name evidence="1" type="ORF">KUF71_015544</name>
</gene>
<protein>
    <submittedName>
        <fullName evidence="1">Lanosterol synthase</fullName>
    </submittedName>
</protein>
<evidence type="ECO:0000313" key="1">
    <source>
        <dbReference type="EMBL" id="KAK3927260.1"/>
    </source>
</evidence>
<organism evidence="1 2">
    <name type="scientific">Frankliniella fusca</name>
    <dbReference type="NCBI Taxonomy" id="407009"/>
    <lineage>
        <taxon>Eukaryota</taxon>
        <taxon>Metazoa</taxon>
        <taxon>Ecdysozoa</taxon>
        <taxon>Arthropoda</taxon>
        <taxon>Hexapoda</taxon>
        <taxon>Insecta</taxon>
        <taxon>Pterygota</taxon>
        <taxon>Neoptera</taxon>
        <taxon>Paraneoptera</taxon>
        <taxon>Thysanoptera</taxon>
        <taxon>Terebrantia</taxon>
        <taxon>Thripoidea</taxon>
        <taxon>Thripidae</taxon>
        <taxon>Frankliniella</taxon>
    </lineage>
</organism>
<dbReference type="Proteomes" id="UP001219518">
    <property type="component" value="Unassembled WGS sequence"/>
</dbReference>
<dbReference type="AlphaFoldDB" id="A0AAE1LPT2"/>
<comment type="caution">
    <text evidence="1">The sequence shown here is derived from an EMBL/GenBank/DDBJ whole genome shotgun (WGS) entry which is preliminary data.</text>
</comment>
<keyword evidence="2" id="KW-1185">Reference proteome</keyword>
<sequence>MGPYWRKETYLRQRLQGVQEGHPVAIRRRFRLW</sequence>